<protein>
    <submittedName>
        <fullName evidence="2">Unannotated protein</fullName>
    </submittedName>
</protein>
<dbReference type="EMBL" id="CAEZUV010000021">
    <property type="protein sequence ID" value="CAB4608340.1"/>
    <property type="molecule type" value="Genomic_DNA"/>
</dbReference>
<accession>A0A6J6H6H3</accession>
<reference evidence="2" key="1">
    <citation type="submission" date="2020-05" db="EMBL/GenBank/DDBJ databases">
        <authorList>
            <person name="Chiriac C."/>
            <person name="Salcher M."/>
            <person name="Ghai R."/>
            <person name="Kavagutti S V."/>
        </authorList>
    </citation>
    <scope>NUCLEOTIDE SEQUENCE</scope>
</reference>
<name>A0A6J6H6H3_9ZZZZ</name>
<feature type="transmembrane region" description="Helical" evidence="1">
    <location>
        <begin position="14"/>
        <end position="35"/>
    </location>
</feature>
<organism evidence="2">
    <name type="scientific">freshwater metagenome</name>
    <dbReference type="NCBI Taxonomy" id="449393"/>
    <lineage>
        <taxon>unclassified sequences</taxon>
        <taxon>metagenomes</taxon>
        <taxon>ecological metagenomes</taxon>
    </lineage>
</organism>
<keyword evidence="1" id="KW-0472">Membrane</keyword>
<sequence length="39" mass="4509">MMMLNAEVTRELPIPPYAFGLIAFGVFAFLLYIVLRFDK</sequence>
<gene>
    <name evidence="2" type="ORF">UFOPK1856_00276</name>
</gene>
<evidence type="ECO:0000256" key="1">
    <source>
        <dbReference type="SAM" id="Phobius"/>
    </source>
</evidence>
<dbReference type="AlphaFoldDB" id="A0A6J6H6H3"/>
<keyword evidence="1" id="KW-1133">Transmembrane helix</keyword>
<keyword evidence="1" id="KW-0812">Transmembrane</keyword>
<proteinExistence type="predicted"/>
<evidence type="ECO:0000313" key="2">
    <source>
        <dbReference type="EMBL" id="CAB4608340.1"/>
    </source>
</evidence>